<dbReference type="EMBL" id="CAJNNW010030775">
    <property type="protein sequence ID" value="CAE8704410.1"/>
    <property type="molecule type" value="Genomic_DNA"/>
</dbReference>
<organism evidence="2 3">
    <name type="scientific">Polarella glacialis</name>
    <name type="common">Dinoflagellate</name>
    <dbReference type="NCBI Taxonomy" id="89957"/>
    <lineage>
        <taxon>Eukaryota</taxon>
        <taxon>Sar</taxon>
        <taxon>Alveolata</taxon>
        <taxon>Dinophyceae</taxon>
        <taxon>Suessiales</taxon>
        <taxon>Suessiaceae</taxon>
        <taxon>Polarella</taxon>
    </lineage>
</organism>
<gene>
    <name evidence="2" type="ORF">PGLA2088_LOCUS33150</name>
</gene>
<dbReference type="Proteomes" id="UP000626109">
    <property type="component" value="Unassembled WGS sequence"/>
</dbReference>
<accession>A0A813KNS9</accession>
<name>A0A813KNS9_POLGL</name>
<reference evidence="2" key="1">
    <citation type="submission" date="2021-02" db="EMBL/GenBank/DDBJ databases">
        <authorList>
            <person name="Dougan E. K."/>
            <person name="Rhodes N."/>
            <person name="Thang M."/>
            <person name="Chan C."/>
        </authorList>
    </citation>
    <scope>NUCLEOTIDE SEQUENCE</scope>
</reference>
<feature type="region of interest" description="Disordered" evidence="1">
    <location>
        <begin position="1"/>
        <end position="25"/>
    </location>
</feature>
<dbReference type="AlphaFoldDB" id="A0A813KNS9"/>
<sequence length="117" mass="12997">MSVLQAAGNSMASGKPSMRPLRGPGLQATATLGVRSLREDYCKPSCRSEIPRNLKVIEERLRTGAYGKVASDEREDYPRFKYLFEGGELLPAAVFMQALELGPYETINGRQLLYDPE</sequence>
<evidence type="ECO:0000256" key="1">
    <source>
        <dbReference type="SAM" id="MobiDB-lite"/>
    </source>
</evidence>
<proteinExistence type="predicted"/>
<protein>
    <submittedName>
        <fullName evidence="2">Uncharacterized protein</fullName>
    </submittedName>
</protein>
<comment type="caution">
    <text evidence="2">The sequence shown here is derived from an EMBL/GenBank/DDBJ whole genome shotgun (WGS) entry which is preliminary data.</text>
</comment>
<feature type="non-terminal residue" evidence="2">
    <location>
        <position position="117"/>
    </location>
</feature>
<evidence type="ECO:0000313" key="2">
    <source>
        <dbReference type="EMBL" id="CAE8704410.1"/>
    </source>
</evidence>
<evidence type="ECO:0000313" key="3">
    <source>
        <dbReference type="Proteomes" id="UP000626109"/>
    </source>
</evidence>